<feature type="compositionally biased region" description="Basic and acidic residues" evidence="11">
    <location>
        <begin position="367"/>
        <end position="378"/>
    </location>
</feature>
<feature type="compositionally biased region" description="Polar residues" evidence="11">
    <location>
        <begin position="478"/>
        <end position="498"/>
    </location>
</feature>
<dbReference type="PANTHER" id="PTHR13402">
    <property type="entry name" value="RGPR-RELATED"/>
    <property type="match status" value="1"/>
</dbReference>
<evidence type="ECO:0000256" key="10">
    <source>
        <dbReference type="RuleBase" id="RU364101"/>
    </source>
</evidence>
<dbReference type="PANTHER" id="PTHR13402:SF6">
    <property type="entry name" value="SECRETORY 16, ISOFORM I"/>
    <property type="match status" value="1"/>
</dbReference>
<accession>A0A1J9RFW2</accession>
<evidence type="ECO:0000256" key="4">
    <source>
        <dbReference type="ARBA" id="ARBA00022824"/>
    </source>
</evidence>
<dbReference type="GO" id="GO:0015031">
    <property type="term" value="P:protein transport"/>
    <property type="evidence" value="ECO:0007669"/>
    <property type="project" value="UniProtKB-KW"/>
</dbReference>
<keyword evidence="16" id="KW-1185">Reference proteome</keyword>
<evidence type="ECO:0000256" key="7">
    <source>
        <dbReference type="ARBA" id="ARBA00023006"/>
    </source>
</evidence>
<dbReference type="InterPro" id="IPR024298">
    <property type="entry name" value="Sec16_Sec23-bd"/>
</dbReference>
<dbReference type="GO" id="GO:0070971">
    <property type="term" value="C:endoplasmic reticulum exit site"/>
    <property type="evidence" value="ECO:0007669"/>
    <property type="project" value="TreeGrafter"/>
</dbReference>
<dbReference type="STRING" id="1658174.A0A1J9RFW2"/>
<comment type="caution">
    <text evidence="15">The sequence shown here is derived from an EMBL/GenBank/DDBJ whole genome shotgun (WGS) entry which is preliminary data.</text>
</comment>
<keyword evidence="7 10" id="KW-0072">Autophagy</keyword>
<keyword evidence="5 10" id="KW-0931">ER-Golgi transport</keyword>
<feature type="compositionally biased region" description="Polar residues" evidence="11">
    <location>
        <begin position="705"/>
        <end position="731"/>
    </location>
</feature>
<feature type="region of interest" description="Disordered" evidence="11">
    <location>
        <begin position="22"/>
        <end position="211"/>
    </location>
</feature>
<organism evidence="15 16">
    <name type="scientific">Blastomyces percursus</name>
    <dbReference type="NCBI Taxonomy" id="1658174"/>
    <lineage>
        <taxon>Eukaryota</taxon>
        <taxon>Fungi</taxon>
        <taxon>Dikarya</taxon>
        <taxon>Ascomycota</taxon>
        <taxon>Pezizomycotina</taxon>
        <taxon>Eurotiomycetes</taxon>
        <taxon>Eurotiomycetidae</taxon>
        <taxon>Onygenales</taxon>
        <taxon>Ajellomycetaceae</taxon>
        <taxon>Blastomyces</taxon>
    </lineage>
</organism>
<evidence type="ECO:0000259" key="13">
    <source>
        <dbReference type="Pfam" id="PF12932"/>
    </source>
</evidence>
<feature type="compositionally biased region" description="Polar residues" evidence="11">
    <location>
        <begin position="1562"/>
        <end position="1579"/>
    </location>
</feature>
<evidence type="ECO:0000256" key="5">
    <source>
        <dbReference type="ARBA" id="ARBA00022892"/>
    </source>
</evidence>
<evidence type="ECO:0000313" key="16">
    <source>
        <dbReference type="Proteomes" id="UP000242791"/>
    </source>
</evidence>
<feature type="compositionally biased region" description="Low complexity" evidence="11">
    <location>
        <begin position="542"/>
        <end position="555"/>
    </location>
</feature>
<keyword evidence="6 10" id="KW-0653">Protein transport</keyword>
<dbReference type="Gene3D" id="1.25.40.1030">
    <property type="match status" value="1"/>
</dbReference>
<dbReference type="Pfam" id="PF12935">
    <property type="entry name" value="Sec16_N"/>
    <property type="match status" value="1"/>
</dbReference>
<feature type="compositionally biased region" description="Low complexity" evidence="11">
    <location>
        <begin position="38"/>
        <end position="52"/>
    </location>
</feature>
<feature type="compositionally biased region" description="Polar residues" evidence="11">
    <location>
        <begin position="1739"/>
        <end position="1748"/>
    </location>
</feature>
<feature type="compositionally biased region" description="Pro residues" evidence="11">
    <location>
        <begin position="1713"/>
        <end position="1723"/>
    </location>
</feature>
<feature type="compositionally biased region" description="Polar residues" evidence="11">
    <location>
        <begin position="188"/>
        <end position="202"/>
    </location>
</feature>
<evidence type="ECO:0000256" key="6">
    <source>
        <dbReference type="ARBA" id="ARBA00022927"/>
    </source>
</evidence>
<reference evidence="15 16" key="1">
    <citation type="submission" date="2015-08" db="EMBL/GenBank/DDBJ databases">
        <title>Emmonsia species relationships and genome sequence.</title>
        <authorList>
            <person name="Cuomo C.A."/>
            <person name="Schwartz I.S."/>
            <person name="Kenyon C."/>
            <person name="De Hoog G.S."/>
            <person name="Govender N.P."/>
            <person name="Botha A."/>
            <person name="Moreno L."/>
            <person name="De Vries M."/>
            <person name="Munoz J.F."/>
            <person name="Stielow J.B."/>
        </authorList>
    </citation>
    <scope>NUCLEOTIDE SEQUENCE [LARGE SCALE GENOMIC DNA]</scope>
    <source>
        <strain evidence="15 16">EI222</strain>
    </source>
</reference>
<dbReference type="Proteomes" id="UP000242791">
    <property type="component" value="Unassembled WGS sequence"/>
</dbReference>
<protein>
    <recommendedName>
        <fullName evidence="10">Protein transport protein sec16</fullName>
    </recommendedName>
</protein>
<dbReference type="FunFam" id="1.25.40.1030:FF:000008">
    <property type="entry name" value="Protein transport protein sec16"/>
    <property type="match status" value="1"/>
</dbReference>
<feature type="compositionally biased region" description="Polar residues" evidence="11">
    <location>
        <begin position="167"/>
        <end position="179"/>
    </location>
</feature>
<dbReference type="Pfam" id="PF12931">
    <property type="entry name" value="TPR_Sec16"/>
    <property type="match status" value="1"/>
</dbReference>
<feature type="compositionally biased region" description="Polar residues" evidence="11">
    <location>
        <begin position="746"/>
        <end position="774"/>
    </location>
</feature>
<feature type="compositionally biased region" description="Polar residues" evidence="11">
    <location>
        <begin position="520"/>
        <end position="540"/>
    </location>
</feature>
<evidence type="ECO:0000256" key="11">
    <source>
        <dbReference type="SAM" id="MobiDB-lite"/>
    </source>
</evidence>
<feature type="compositionally biased region" description="Polar residues" evidence="11">
    <location>
        <begin position="104"/>
        <end position="121"/>
    </location>
</feature>
<dbReference type="GO" id="GO:0070973">
    <property type="term" value="P:protein localization to endoplasmic reticulum exit site"/>
    <property type="evidence" value="ECO:0007669"/>
    <property type="project" value="TreeGrafter"/>
</dbReference>
<evidence type="ECO:0000259" key="14">
    <source>
        <dbReference type="Pfam" id="PF12935"/>
    </source>
</evidence>
<feature type="region of interest" description="Disordered" evidence="11">
    <location>
        <begin position="1562"/>
        <end position="1684"/>
    </location>
</feature>
<keyword evidence="8 10" id="KW-0472">Membrane</keyword>
<keyword evidence="3 10" id="KW-0813">Transport</keyword>
<dbReference type="GO" id="GO:0006914">
    <property type="term" value="P:autophagy"/>
    <property type="evidence" value="ECO:0007669"/>
    <property type="project" value="UniProtKB-KW"/>
</dbReference>
<evidence type="ECO:0000256" key="8">
    <source>
        <dbReference type="ARBA" id="ARBA00023136"/>
    </source>
</evidence>
<dbReference type="InterPro" id="IPR024340">
    <property type="entry name" value="Sec16_CCD"/>
</dbReference>
<feature type="region of interest" description="Disordered" evidence="11">
    <location>
        <begin position="517"/>
        <end position="798"/>
    </location>
</feature>
<evidence type="ECO:0000259" key="12">
    <source>
        <dbReference type="Pfam" id="PF12931"/>
    </source>
</evidence>
<gene>
    <name evidence="15" type="ORF">ACJ73_02088</name>
</gene>
<feature type="region of interest" description="Disordered" evidence="11">
    <location>
        <begin position="811"/>
        <end position="851"/>
    </location>
</feature>
<comment type="similarity">
    <text evidence="2 10">Belongs to the SEC16 family.</text>
</comment>
<feature type="region of interest" description="Disordered" evidence="11">
    <location>
        <begin position="231"/>
        <end position="253"/>
    </location>
</feature>
<feature type="region of interest" description="Disordered" evidence="11">
    <location>
        <begin position="1698"/>
        <end position="1839"/>
    </location>
</feature>
<dbReference type="VEuPathDB" id="FungiDB:ACJ73_02088"/>
<feature type="compositionally biased region" description="Polar residues" evidence="11">
    <location>
        <begin position="347"/>
        <end position="359"/>
    </location>
</feature>
<feature type="domain" description="Sec16 N-terminal" evidence="14">
    <location>
        <begin position="251"/>
        <end position="446"/>
    </location>
</feature>
<feature type="compositionally biased region" description="Polar residues" evidence="11">
    <location>
        <begin position="1469"/>
        <end position="1486"/>
    </location>
</feature>
<dbReference type="GO" id="GO:0012507">
    <property type="term" value="C:ER to Golgi transport vesicle membrane"/>
    <property type="evidence" value="ECO:0007669"/>
    <property type="project" value="TreeGrafter"/>
</dbReference>
<dbReference type="CDD" id="cd09233">
    <property type="entry name" value="ACE1-Sec16-like"/>
    <property type="match status" value="1"/>
</dbReference>
<evidence type="ECO:0000313" key="15">
    <source>
        <dbReference type="EMBL" id="OJD26533.1"/>
    </source>
</evidence>
<feature type="region of interest" description="Disordered" evidence="11">
    <location>
        <begin position="477"/>
        <end position="502"/>
    </location>
</feature>
<comment type="subcellular location">
    <subcellularLocation>
        <location evidence="1">Endoplasmic reticulum membrane</location>
        <topology evidence="1">Peripheral membrane protein</topology>
        <orientation evidence="1">Cytoplasmic side</orientation>
    </subcellularLocation>
</comment>
<feature type="region of interest" description="Disordered" evidence="11">
    <location>
        <begin position="1441"/>
        <end position="1486"/>
    </location>
</feature>
<dbReference type="GO" id="GO:0005789">
    <property type="term" value="C:endoplasmic reticulum membrane"/>
    <property type="evidence" value="ECO:0007669"/>
    <property type="project" value="UniProtKB-SubCell"/>
</dbReference>
<evidence type="ECO:0000256" key="2">
    <source>
        <dbReference type="ARBA" id="ARBA00005927"/>
    </source>
</evidence>
<proteinExistence type="inferred from homology"/>
<name>A0A1J9RFW2_9EURO</name>
<dbReference type="OrthoDB" id="8918678at2759"/>
<feature type="compositionally biased region" description="Pro residues" evidence="11">
    <location>
        <begin position="820"/>
        <end position="831"/>
    </location>
</feature>
<comment type="function">
    <text evidence="9 10">Involved in the initiation of assembly of the COPII coat required for the formation of transport vesicles from the endoplasmic reticulum (ER) and the selection of cargo molecules. Also involved in autophagy.</text>
</comment>
<dbReference type="GO" id="GO:0007030">
    <property type="term" value="P:Golgi organization"/>
    <property type="evidence" value="ECO:0007669"/>
    <property type="project" value="TreeGrafter"/>
</dbReference>
<feature type="region of interest" description="Disordered" evidence="11">
    <location>
        <begin position="347"/>
        <end position="378"/>
    </location>
</feature>
<feature type="compositionally biased region" description="Basic and acidic residues" evidence="11">
    <location>
        <begin position="1620"/>
        <end position="1670"/>
    </location>
</feature>
<evidence type="ECO:0000256" key="9">
    <source>
        <dbReference type="ARBA" id="ARBA00024687"/>
    </source>
</evidence>
<feature type="domain" description="Sec16 Sec23-binding" evidence="12">
    <location>
        <begin position="1086"/>
        <end position="1391"/>
    </location>
</feature>
<dbReference type="GO" id="GO:0016192">
    <property type="term" value="P:vesicle-mediated transport"/>
    <property type="evidence" value="ECO:0007669"/>
    <property type="project" value="UniProtKB-KW"/>
</dbReference>
<feature type="compositionally biased region" description="Polar residues" evidence="11">
    <location>
        <begin position="54"/>
        <end position="63"/>
    </location>
</feature>
<dbReference type="Pfam" id="PF12932">
    <property type="entry name" value="Sec16"/>
    <property type="match status" value="1"/>
</dbReference>
<dbReference type="InterPro" id="IPR024468">
    <property type="entry name" value="Sec16_N"/>
</dbReference>
<feature type="compositionally biased region" description="Polar residues" evidence="11">
    <location>
        <begin position="71"/>
        <end position="84"/>
    </location>
</feature>
<evidence type="ECO:0000256" key="3">
    <source>
        <dbReference type="ARBA" id="ARBA00022448"/>
    </source>
</evidence>
<sequence length="1839" mass="198806">MTQDLVSEYRQGLESKMIHLGSWNPALRPDNSPKEHSFLSPADSSSAAPLSAKKVSTPSTHVRSPTPPLPSSTNEDSPTDSTPAALSPDPSPSVLAGARDIDSQIAQPSSPDEATETSKNIPSDDRYVTVHELVQFSQTEPPSAEQETTKEPMPSEGFPWGKDANPDSAQGISRPTTDPFNGFDMTDRTNSFPDLNHSNNLNSHERGYPDTPAEALRADAINQETTHQPFAVERSVYPNSDEQNDFLPWSATSINEDPSGQFFNQLNTQTKPIYTPLEAESRYEEGVPLMNNAEPSSPTDNNQADSIDAIFREDEPVDDADFFASESGTPLFNRKSTSQALDALHSNQPQTVATSSNDATPIPNRAEANDNRIDEEPLADKEVEEDLAERWKAVLDDDDLLIDDDLDAGNPPNDAAKDVSTNYLSEHAQGSPVPTQQPPPVNHYTPHQPSSSTMISGLSGPDYGLLNANATAGAFPPQIQQHSIGPNPNMPESFSNQAKAGYQSPYDLPMEIIRPKHRASQPTVSQPLPASATSIQTPPGKSSMAATRPSSSSSAYVPLSHTPPPLSRSETEKAPSSSFFEELPVVSRVRPSTASKYAPPQTAAQPVAPPQSNHMAPHVVPTASLARESSEQFQLQKPERLDPYSSLPVAPGPTVSGPSSRYSPRPPTLHSGFKPSSSPRYSPAPPPSSGPPLSKYASQAPAGYSPSSILPFQPRTSSPLARQENVSQQYPPTAHSPAEVAPTSFPAPSSFQPPDQTLSPPDIGRSQTMPSNQHLPYIGNGTRPGSQFPGHVGPQRSQPVRITYEPVLSHTHSTTMPSYHQPPPTSVPHPQSPEQQARPPRRSQTQSPSRLQYEPMLSSVPEPFQRPASVHSPVTSLQSQAHQAIKETPSMELDFIYPTDGQELDPLQRWKGAPIFKFGFGGIIAISFPKRTPRYATGQLVPKIKPSPGEIKICSIRDSFSQREPNMKFPGPLRAKSKKKEVISWLSSMISGFENDSTFLNRSSPQQHDETILLWKIIRVMVEHDGLLAGNSDVENSLRSILSPLPEKASPSSEAPVFHPQLSSVNENISGEAQSEPMNVDGMETIRRSLLAGEREKAVWGAVDRRLWGHAMLISSTIDKSIWKQVMQEFIRREVKAVGNNTEPMATLYEIFAGNLEESVDELVPPSARAGLQMVSKIGGPGHAKNALAGLDKWQETLCLILSNRSPDDHVALLALSRLLSAYGRIEASHICALFAKSTSVPLVFSGPDDPQSQIVLLGTDHRRYPFTFANDLNSVLLTEVYEFALSILSGSTTSIAPHFQAFKLQYALSLAENGNKAEAQQYCDSIGAILKSTTKPSPYYNQRFLLELDELANRLRQSPTGGSSSWMSKPSMEKVSGSILAKFNSFVAGDDSDGGSTGSGKAGDVDIGPFAKMVGTPPISRSPSVHDAYATFGIGQPTTTMHTTSRYAPGNQYAPYSSPDQYRGRGSLDSQRSPPSTSHSYTQGTASQELNRGMENNYHPIAQQNVYSPPSVQAGGSTPLQQPAYAHLAPVQEIHSSQGLEHADREQPIQFVGYQPTLHQQSTIEQEIGSSASENQSYKPPAGTTGYERPSYEPGPVETDESEKGKPKTSFMDDDDGDFASRNEAIKKAEKERKDREADEAFRKAAEEDAKKPVSEKKGWFWWWGKKDPSTSSPGPIRAKLGEENSFYYDKELKRWVNKKDPNSSTATSDSTPPPPKGPAPPNRSASATNGSPPLGNNIPTSGSASTLAPPPNPSSVPPSQAGDSSPRNLSPGTPSLAPPSSASPMPRSVSAGLPSRPATVLGNASSIDDLLGAPQARKGNSVRGKKKGRGYVDVMAK</sequence>
<evidence type="ECO:0000256" key="1">
    <source>
        <dbReference type="ARBA" id="ARBA00004397"/>
    </source>
</evidence>
<feature type="compositionally biased region" description="Low complexity" evidence="11">
    <location>
        <begin position="1772"/>
        <end position="1793"/>
    </location>
</feature>
<dbReference type="EMBL" id="LGTZ01000211">
    <property type="protein sequence ID" value="OJD26533.1"/>
    <property type="molecule type" value="Genomic_DNA"/>
</dbReference>
<keyword evidence="4 10" id="KW-0256">Endoplasmic reticulum</keyword>
<feature type="region of interest" description="Disordered" evidence="11">
    <location>
        <begin position="425"/>
        <end position="453"/>
    </location>
</feature>
<feature type="domain" description="Sec16 central conserved" evidence="13">
    <location>
        <begin position="913"/>
        <end position="1026"/>
    </location>
</feature>